<feature type="region of interest" description="Disordered" evidence="1">
    <location>
        <begin position="1"/>
        <end position="69"/>
    </location>
</feature>
<evidence type="ECO:0000256" key="1">
    <source>
        <dbReference type="SAM" id="MobiDB-lite"/>
    </source>
</evidence>
<name>A0A8D8B5Z2_CULPI</name>
<dbReference type="AlphaFoldDB" id="A0A8D8B5Z2"/>
<feature type="compositionally biased region" description="Basic and acidic residues" evidence="1">
    <location>
        <begin position="40"/>
        <end position="54"/>
    </location>
</feature>
<organism evidence="2">
    <name type="scientific">Culex pipiens</name>
    <name type="common">House mosquito</name>
    <dbReference type="NCBI Taxonomy" id="7175"/>
    <lineage>
        <taxon>Eukaryota</taxon>
        <taxon>Metazoa</taxon>
        <taxon>Ecdysozoa</taxon>
        <taxon>Arthropoda</taxon>
        <taxon>Hexapoda</taxon>
        <taxon>Insecta</taxon>
        <taxon>Pterygota</taxon>
        <taxon>Neoptera</taxon>
        <taxon>Endopterygota</taxon>
        <taxon>Diptera</taxon>
        <taxon>Nematocera</taxon>
        <taxon>Culicoidea</taxon>
        <taxon>Culicidae</taxon>
        <taxon>Culicinae</taxon>
        <taxon>Culicini</taxon>
        <taxon>Culex</taxon>
        <taxon>Culex</taxon>
    </lineage>
</organism>
<proteinExistence type="predicted"/>
<sequence>MSGGNVPSTPGTAAQHPHPRDGIHQGIRAATLVPSVRLSANHDRTGNRQSEARHHSARNSGLAAGCTPVEAGRAWGPRYTDEHPSGYPNDQLSQVEGAEAGWVWRADEGGN</sequence>
<evidence type="ECO:0000313" key="2">
    <source>
        <dbReference type="EMBL" id="CAG6467227.1"/>
    </source>
</evidence>
<dbReference type="EMBL" id="HBUE01057746">
    <property type="protein sequence ID" value="CAG6467227.1"/>
    <property type="molecule type" value="Transcribed_RNA"/>
</dbReference>
<feature type="compositionally biased region" description="Polar residues" evidence="1">
    <location>
        <begin position="1"/>
        <end position="12"/>
    </location>
</feature>
<reference evidence="2" key="1">
    <citation type="submission" date="2021-05" db="EMBL/GenBank/DDBJ databases">
        <authorList>
            <person name="Alioto T."/>
            <person name="Alioto T."/>
            <person name="Gomez Garrido J."/>
        </authorList>
    </citation>
    <scope>NUCLEOTIDE SEQUENCE</scope>
</reference>
<protein>
    <submittedName>
        <fullName evidence="2">(northern house mosquito) hypothetical protein</fullName>
    </submittedName>
</protein>
<accession>A0A8D8B5Z2</accession>